<dbReference type="RefSeq" id="WP_009334955.1">
    <property type="nucleotide sequence ID" value="NZ_CP084990.1"/>
</dbReference>
<dbReference type="OrthoDB" id="2390014at2"/>
<proteinExistence type="predicted"/>
<keyword evidence="1" id="KW-1133">Transmembrane helix</keyword>
<dbReference type="EMBL" id="CP107027">
    <property type="protein sequence ID" value="UYG97207.1"/>
    <property type="molecule type" value="Genomic_DNA"/>
</dbReference>
<accession>A0A0J5VPM3</accession>
<reference evidence="2 4" key="1">
    <citation type="journal article" date="2020" name="G3 (Bethesda)">
        <title>Whole Genome Sequencing and Comparative Genomics of Two Nematicidal Bacillus Strains Reveals a Wide Range of Possible Virulence Factors.</title>
        <authorList>
            <person name="Susic N."/>
            <person name="Janezic S."/>
            <person name="Rupnik M."/>
            <person name="Geric Stare B."/>
        </authorList>
    </citation>
    <scope>NUCLEOTIDE SEQUENCE [LARGE SCALE GENOMIC DNA]</scope>
    <source>
        <strain evidence="2 4">I-1582</strain>
    </source>
</reference>
<protein>
    <submittedName>
        <fullName evidence="2">YbyB</fullName>
    </submittedName>
</protein>
<keyword evidence="1" id="KW-0472">Membrane</keyword>
<dbReference type="Proteomes" id="UP001163104">
    <property type="component" value="Chromosome"/>
</dbReference>
<reference evidence="3" key="2">
    <citation type="submission" date="2022-10" db="EMBL/GenBank/DDBJ databases">
        <title>Mechanism of multi-heavy metal repair in Cytobacillus Firmus M7.</title>
        <authorList>
            <person name="Li X."/>
            <person name="Yu C."/>
        </authorList>
    </citation>
    <scope>NUCLEOTIDE SEQUENCE</scope>
    <source>
        <strain evidence="3">M7</strain>
    </source>
</reference>
<evidence type="ECO:0000313" key="4">
    <source>
        <dbReference type="Proteomes" id="UP000465778"/>
    </source>
</evidence>
<evidence type="ECO:0000256" key="1">
    <source>
        <dbReference type="SAM" id="Phobius"/>
    </source>
</evidence>
<dbReference type="AlphaFoldDB" id="A0A0J5VPM3"/>
<gene>
    <name evidence="2" type="ORF">KIS1582_0701</name>
    <name evidence="3" type="ORF">OD459_09420</name>
</gene>
<keyword evidence="1" id="KW-0812">Transmembrane</keyword>
<feature type="transmembrane region" description="Helical" evidence="1">
    <location>
        <begin position="6"/>
        <end position="23"/>
    </location>
</feature>
<name>A0A0J5VPM3_CYTFI</name>
<organism evidence="2 4">
    <name type="scientific">Cytobacillus firmus</name>
    <name type="common">Bacillus firmus</name>
    <dbReference type="NCBI Taxonomy" id="1399"/>
    <lineage>
        <taxon>Bacteria</taxon>
        <taxon>Bacillati</taxon>
        <taxon>Bacillota</taxon>
        <taxon>Bacilli</taxon>
        <taxon>Bacillales</taxon>
        <taxon>Bacillaceae</taxon>
        <taxon>Cytobacillus</taxon>
    </lineage>
</organism>
<dbReference type="Proteomes" id="UP000465778">
    <property type="component" value="Unassembled WGS sequence"/>
</dbReference>
<dbReference type="EMBL" id="VDEM01000004">
    <property type="protein sequence ID" value="KAF0825394.1"/>
    <property type="molecule type" value="Genomic_DNA"/>
</dbReference>
<evidence type="ECO:0000313" key="3">
    <source>
        <dbReference type="EMBL" id="UYG97207.1"/>
    </source>
</evidence>
<dbReference type="GeneID" id="67522781"/>
<evidence type="ECO:0000313" key="2">
    <source>
        <dbReference type="EMBL" id="KAF0825394.1"/>
    </source>
</evidence>
<sequence>MNSRPLNPYLLAGVGITSILLLASKNNRNKVQSLAVKMKGMLPDRFLNDTVPTEKLGHPDPHNIEDNKMVDEGAMYSVNYYNETVQQ</sequence>